<dbReference type="PANTHER" id="PTHR47618:SF1">
    <property type="entry name" value="BIFUNCTIONAL OLIGORIBONUCLEASE AND PAP PHOSPHATASE NRNA"/>
    <property type="match status" value="1"/>
</dbReference>
<reference evidence="3" key="1">
    <citation type="journal article" date="2020" name="mSystems">
        <title>Genome- and Community-Level Interaction Insights into Carbon Utilization and Element Cycling Functions of Hydrothermarchaeota in Hydrothermal Sediment.</title>
        <authorList>
            <person name="Zhou Z."/>
            <person name="Liu Y."/>
            <person name="Xu W."/>
            <person name="Pan J."/>
            <person name="Luo Z.H."/>
            <person name="Li M."/>
        </authorList>
    </citation>
    <scope>NUCLEOTIDE SEQUENCE [LARGE SCALE GENOMIC DNA]</scope>
    <source>
        <strain evidence="3">SpSt-1217</strain>
    </source>
</reference>
<dbReference type="InterPro" id="IPR003156">
    <property type="entry name" value="DHHA1_dom"/>
</dbReference>
<dbReference type="InterPro" id="IPR051319">
    <property type="entry name" value="Oligoribo/pAp-PDE_c-di-AMP_PDE"/>
</dbReference>
<gene>
    <name evidence="3" type="ORF">ENN90_08110</name>
</gene>
<evidence type="ECO:0000313" key="3">
    <source>
        <dbReference type="EMBL" id="HDR51569.1"/>
    </source>
</evidence>
<comment type="caution">
    <text evidence="3">The sequence shown here is derived from an EMBL/GenBank/DDBJ whole genome shotgun (WGS) entry which is preliminary data.</text>
</comment>
<feature type="domain" description="DDH" evidence="1">
    <location>
        <begin position="24"/>
        <end position="175"/>
    </location>
</feature>
<evidence type="ECO:0000259" key="2">
    <source>
        <dbReference type="Pfam" id="PF02272"/>
    </source>
</evidence>
<evidence type="ECO:0000259" key="1">
    <source>
        <dbReference type="Pfam" id="PF01368"/>
    </source>
</evidence>
<dbReference type="PANTHER" id="PTHR47618">
    <property type="entry name" value="BIFUNCTIONAL OLIGORIBONUCLEASE AND PAP PHOSPHATASE NRNA"/>
    <property type="match status" value="1"/>
</dbReference>
<name>A0A831LMM3_9BACT</name>
<protein>
    <submittedName>
        <fullName evidence="3">Bifunctional oligoribonuclease/PAP phosphatase NrnA</fullName>
    </submittedName>
</protein>
<feature type="domain" description="DHHA1" evidence="2">
    <location>
        <begin position="253"/>
        <end position="334"/>
    </location>
</feature>
<organism evidence="3">
    <name type="scientific">Mariniphaga anaerophila</name>
    <dbReference type="NCBI Taxonomy" id="1484053"/>
    <lineage>
        <taxon>Bacteria</taxon>
        <taxon>Pseudomonadati</taxon>
        <taxon>Bacteroidota</taxon>
        <taxon>Bacteroidia</taxon>
        <taxon>Marinilabiliales</taxon>
        <taxon>Prolixibacteraceae</taxon>
        <taxon>Mariniphaga</taxon>
    </lineage>
</organism>
<proteinExistence type="predicted"/>
<dbReference type="SUPFAM" id="SSF64182">
    <property type="entry name" value="DHH phosphoesterases"/>
    <property type="match status" value="1"/>
</dbReference>
<sequence length="346" mass="39071">MVLKNTGNETFTSLRGLLANRPQKVALITHENPDGDAIGSAIGFGEVLQNFGHFVKIIVPNDYPSFLQWFSTEIEIINYERKNRRTKALLKETDVLVCLDFNDAKRAARLKKKLLEFSNPKVLIDHHPHPVNFCDYMVSEPEYSSTAELVFDVVQQIGLAEHINHDAAEALFAGIMTDTGSFAHNISRPNTFQVVAQLMEWGINTEKIHAAVYHNFSANRMKLLGHCLGEKMEVFPEFRSAVIWLSQEELKAFDFKPGDTEGFVNYPLSIQNIVFSALFIEKKDHIKASFRSKGSFPANEFSRDHFSGGGHRNAAGGEIKLTLDEAVEKFRQLLGDYEHLLKETTI</sequence>
<dbReference type="InterPro" id="IPR038763">
    <property type="entry name" value="DHH_sf"/>
</dbReference>
<dbReference type="Pfam" id="PF01368">
    <property type="entry name" value="DHH"/>
    <property type="match status" value="1"/>
</dbReference>
<dbReference type="Proteomes" id="UP000886047">
    <property type="component" value="Unassembled WGS sequence"/>
</dbReference>
<dbReference type="EMBL" id="DSDK01000446">
    <property type="protein sequence ID" value="HDR51569.1"/>
    <property type="molecule type" value="Genomic_DNA"/>
</dbReference>
<dbReference type="AlphaFoldDB" id="A0A831LMM3"/>
<dbReference type="InterPro" id="IPR001667">
    <property type="entry name" value="DDH_dom"/>
</dbReference>
<dbReference type="Gene3D" id="3.90.1640.10">
    <property type="entry name" value="inorganic pyrophosphatase (n-terminal core)"/>
    <property type="match status" value="1"/>
</dbReference>
<dbReference type="Gene3D" id="3.10.310.30">
    <property type="match status" value="1"/>
</dbReference>
<dbReference type="GO" id="GO:0003676">
    <property type="term" value="F:nucleic acid binding"/>
    <property type="evidence" value="ECO:0007669"/>
    <property type="project" value="InterPro"/>
</dbReference>
<accession>A0A831LMM3</accession>
<dbReference type="Pfam" id="PF02272">
    <property type="entry name" value="DHHA1"/>
    <property type="match status" value="1"/>
</dbReference>